<dbReference type="KEGG" id="bon:A361_28125"/>
<keyword evidence="1" id="KW-0614">Plasmid</keyword>
<geneLocation type="plasmid" evidence="2">
    <name>pbo1</name>
</geneLocation>
<dbReference type="InterPro" id="IPR037914">
    <property type="entry name" value="SpoVT-AbrB_sf"/>
</dbReference>
<dbReference type="AlphaFoldDB" id="A0A161JV52"/>
<gene>
    <name evidence="1" type="ORF">A361_28125</name>
</gene>
<evidence type="ECO:0000313" key="2">
    <source>
        <dbReference type="Proteomes" id="UP000077856"/>
    </source>
</evidence>
<evidence type="ECO:0008006" key="3">
    <source>
        <dbReference type="Google" id="ProtNLM"/>
    </source>
</evidence>
<proteinExistence type="predicted"/>
<name>A0A161JV52_9BACI</name>
<dbReference type="EMBL" id="CP015507">
    <property type="protein sequence ID" value="AND43041.1"/>
    <property type="molecule type" value="Genomic_DNA"/>
</dbReference>
<dbReference type="RefSeq" id="WP_019380842.1">
    <property type="nucleotide sequence ID" value="NZ_CP015507.1"/>
</dbReference>
<dbReference type="SUPFAM" id="SSF89447">
    <property type="entry name" value="AbrB/MazE/MraZ-like"/>
    <property type="match status" value="1"/>
</dbReference>
<organism evidence="1 2">
    <name type="scientific">Cytobacillus oceanisediminis 2691</name>
    <dbReference type="NCBI Taxonomy" id="1196031"/>
    <lineage>
        <taxon>Bacteria</taxon>
        <taxon>Bacillati</taxon>
        <taxon>Bacillota</taxon>
        <taxon>Bacilli</taxon>
        <taxon>Bacillales</taxon>
        <taxon>Bacillaceae</taxon>
        <taxon>Cytobacillus</taxon>
    </lineage>
</organism>
<dbReference type="Gene3D" id="2.10.260.10">
    <property type="match status" value="1"/>
</dbReference>
<evidence type="ECO:0000313" key="1">
    <source>
        <dbReference type="EMBL" id="AND43041.1"/>
    </source>
</evidence>
<sequence>MYIKKLSKNGQISVPLSLKKKLGVNDGEYVYIYMEAGRLLISKHHEDDHLNKVIFRNGKFSIPTELRRMLKIYPNSLLSLEAHSKKGSISIANLDYIEYQGQLRNYH</sequence>
<dbReference type="Proteomes" id="UP000077856">
    <property type="component" value="Plasmid pBO1"/>
</dbReference>
<accession>A0A161JV52</accession>
<reference evidence="1 2" key="1">
    <citation type="submission" date="2016-04" db="EMBL/GenBank/DDBJ databases">
        <title>Complete genome sequence of Bacillus oceanisediminis strain 2691.</title>
        <authorList>
            <person name="Jeong H."/>
            <person name="Kim H.J."/>
            <person name="Lee D.-W."/>
        </authorList>
    </citation>
    <scope>NUCLEOTIDE SEQUENCE [LARGE SCALE GENOMIC DNA]</scope>
    <source>
        <strain evidence="1 2">2691</strain>
        <plasmid evidence="2">pbo1</plasmid>
    </source>
</reference>
<protein>
    <recommendedName>
        <fullName evidence="3">SpoVT-AbrB domain-containing protein</fullName>
    </recommendedName>
</protein>